<dbReference type="Proteomes" id="UP000821845">
    <property type="component" value="Chromosome 1"/>
</dbReference>
<evidence type="ECO:0000313" key="1">
    <source>
        <dbReference type="EMBL" id="KAH6947688.1"/>
    </source>
</evidence>
<proteinExistence type="predicted"/>
<reference evidence="1" key="1">
    <citation type="submission" date="2020-05" db="EMBL/GenBank/DDBJ databases">
        <title>Large-scale comparative analyses of tick genomes elucidate their genetic diversity and vector capacities.</title>
        <authorList>
            <person name="Jia N."/>
            <person name="Wang J."/>
            <person name="Shi W."/>
            <person name="Du L."/>
            <person name="Sun Y."/>
            <person name="Zhan W."/>
            <person name="Jiang J."/>
            <person name="Wang Q."/>
            <person name="Zhang B."/>
            <person name="Ji P."/>
            <person name="Sakyi L.B."/>
            <person name="Cui X."/>
            <person name="Yuan T."/>
            <person name="Jiang B."/>
            <person name="Yang W."/>
            <person name="Lam T.T.-Y."/>
            <person name="Chang Q."/>
            <person name="Ding S."/>
            <person name="Wang X."/>
            <person name="Zhu J."/>
            <person name="Ruan X."/>
            <person name="Zhao L."/>
            <person name="Wei J."/>
            <person name="Que T."/>
            <person name="Du C."/>
            <person name="Cheng J."/>
            <person name="Dai P."/>
            <person name="Han X."/>
            <person name="Huang E."/>
            <person name="Gao Y."/>
            <person name="Liu J."/>
            <person name="Shao H."/>
            <person name="Ye R."/>
            <person name="Li L."/>
            <person name="Wei W."/>
            <person name="Wang X."/>
            <person name="Wang C."/>
            <person name="Yang T."/>
            <person name="Huo Q."/>
            <person name="Li W."/>
            <person name="Guo W."/>
            <person name="Chen H."/>
            <person name="Zhou L."/>
            <person name="Ni X."/>
            <person name="Tian J."/>
            <person name="Zhou Y."/>
            <person name="Sheng Y."/>
            <person name="Liu T."/>
            <person name="Pan Y."/>
            <person name="Xia L."/>
            <person name="Li J."/>
            <person name="Zhao F."/>
            <person name="Cao W."/>
        </authorList>
    </citation>
    <scope>NUCLEOTIDE SEQUENCE</scope>
    <source>
        <strain evidence="1">Hyas-2018</strain>
    </source>
</reference>
<sequence>MRVRAAHRAEEVAVALALADAGCTTVPSDSRTAMRNYTRGSVCAAAVRVLHAMRPADRAVTMKWSPATMGRDVSARGNANYKTANEAARCFTYRAAQPADSTEEWWCEAKDRMTEHSEC</sequence>
<accession>A0ACB7TND7</accession>
<protein>
    <submittedName>
        <fullName evidence="1">Uncharacterized protein</fullName>
    </submittedName>
</protein>
<dbReference type="EMBL" id="CM023481">
    <property type="protein sequence ID" value="KAH6947688.1"/>
    <property type="molecule type" value="Genomic_DNA"/>
</dbReference>
<evidence type="ECO:0000313" key="2">
    <source>
        <dbReference type="Proteomes" id="UP000821845"/>
    </source>
</evidence>
<name>A0ACB7TND7_HYAAI</name>
<gene>
    <name evidence="1" type="ORF">HPB50_020729</name>
</gene>
<keyword evidence="2" id="KW-1185">Reference proteome</keyword>
<organism evidence="1 2">
    <name type="scientific">Hyalomma asiaticum</name>
    <name type="common">Tick</name>
    <dbReference type="NCBI Taxonomy" id="266040"/>
    <lineage>
        <taxon>Eukaryota</taxon>
        <taxon>Metazoa</taxon>
        <taxon>Ecdysozoa</taxon>
        <taxon>Arthropoda</taxon>
        <taxon>Chelicerata</taxon>
        <taxon>Arachnida</taxon>
        <taxon>Acari</taxon>
        <taxon>Parasitiformes</taxon>
        <taxon>Ixodida</taxon>
        <taxon>Ixodoidea</taxon>
        <taxon>Ixodidae</taxon>
        <taxon>Hyalomminae</taxon>
        <taxon>Hyalomma</taxon>
    </lineage>
</organism>
<comment type="caution">
    <text evidence="1">The sequence shown here is derived from an EMBL/GenBank/DDBJ whole genome shotgun (WGS) entry which is preliminary data.</text>
</comment>